<evidence type="ECO:0000256" key="6">
    <source>
        <dbReference type="ARBA" id="ARBA00023004"/>
    </source>
</evidence>
<comment type="similarity">
    <text evidence="2 9">Belongs to the cytochrome P450 family.</text>
</comment>
<dbReference type="STRING" id="1661398.A0A482VDF4"/>
<evidence type="ECO:0000256" key="7">
    <source>
        <dbReference type="ARBA" id="ARBA00023033"/>
    </source>
</evidence>
<dbReference type="InterPro" id="IPR036396">
    <property type="entry name" value="Cyt_P450_sf"/>
</dbReference>
<protein>
    <submittedName>
        <fullName evidence="10">Cytochrome P450 305a1</fullName>
    </submittedName>
</protein>
<keyword evidence="6 8" id="KW-0408">Iron</keyword>
<evidence type="ECO:0000256" key="9">
    <source>
        <dbReference type="RuleBase" id="RU000461"/>
    </source>
</evidence>
<dbReference type="PANTHER" id="PTHR24300:SF376">
    <property type="entry name" value="CYTOCHROME P450 15A1"/>
    <property type="match status" value="1"/>
</dbReference>
<organism evidence="10 11">
    <name type="scientific">Asbolus verrucosus</name>
    <name type="common">Desert ironclad beetle</name>
    <dbReference type="NCBI Taxonomy" id="1661398"/>
    <lineage>
        <taxon>Eukaryota</taxon>
        <taxon>Metazoa</taxon>
        <taxon>Ecdysozoa</taxon>
        <taxon>Arthropoda</taxon>
        <taxon>Hexapoda</taxon>
        <taxon>Insecta</taxon>
        <taxon>Pterygota</taxon>
        <taxon>Neoptera</taxon>
        <taxon>Endopterygota</taxon>
        <taxon>Coleoptera</taxon>
        <taxon>Polyphaga</taxon>
        <taxon>Cucujiformia</taxon>
        <taxon>Tenebrionidae</taxon>
        <taxon>Pimeliinae</taxon>
        <taxon>Asbolus</taxon>
    </lineage>
</organism>
<keyword evidence="7 9" id="KW-0503">Monooxygenase</keyword>
<dbReference type="OrthoDB" id="3934656at2759"/>
<evidence type="ECO:0000313" key="10">
    <source>
        <dbReference type="EMBL" id="RZB41731.1"/>
    </source>
</evidence>
<dbReference type="GO" id="GO:0005737">
    <property type="term" value="C:cytoplasm"/>
    <property type="evidence" value="ECO:0007669"/>
    <property type="project" value="TreeGrafter"/>
</dbReference>
<name>A0A482VDF4_ASBVE</name>
<dbReference type="PRINTS" id="PR00463">
    <property type="entry name" value="EP450I"/>
</dbReference>
<dbReference type="PROSITE" id="PS00086">
    <property type="entry name" value="CYTOCHROME_P450"/>
    <property type="match status" value="1"/>
</dbReference>
<keyword evidence="5 9" id="KW-0560">Oxidoreductase</keyword>
<dbReference type="Proteomes" id="UP000292052">
    <property type="component" value="Unassembled WGS sequence"/>
</dbReference>
<dbReference type="Pfam" id="PF00067">
    <property type="entry name" value="p450"/>
    <property type="match status" value="1"/>
</dbReference>
<keyword evidence="4 8" id="KW-0479">Metal-binding</keyword>
<dbReference type="Gene3D" id="1.10.630.10">
    <property type="entry name" value="Cytochrome P450"/>
    <property type="match status" value="1"/>
</dbReference>
<gene>
    <name evidence="10" type="ORF">BDFB_009013</name>
</gene>
<dbReference type="PRINTS" id="PR00385">
    <property type="entry name" value="P450"/>
</dbReference>
<sequence length="468" mass="53612">LFCVLGPQWLPLVGNLPQLKKLSKSLGGQHLALAKLAEEYNTNVLGLKLGNEYVVTVFSYPIVRDVLIGEEYEGRPDNFFLRLRCMGKKRGITCTDGELWSIQRNFVVRHLRNLGFGKKSMETMIRDEISEIVSTLKSHGSDIQINKILSPAVLNILWRLTTGTRLSQKNCQLGELLDLLNLRSKAFDMSGGTLGQHPWLRYVIPEWSGFNLIEKINNKLKNLFMESIRQHHKTWKEGRNDDLIHCFLSEMKQANGNPTSFTDDQLMMICLDLFVAGSQTTSGTLDFAFLMMIMHPEIQSKVQAQIDKHLGNHSILEYSDKYKIPYVEAVLLETQRYRHVVPVGGPRRVLRDTILDGYFIPENTTVLISFYSVHNDKKYWKDPEVFRPERFLDENGLLLSQEKLIPFGLGKRRCLGEALAKNCIFFFFVEIMRKYNVSLLSGCKSPTGMPLPGITLSPENYRAKFTER</sequence>
<feature type="binding site" description="axial binding residue" evidence="8">
    <location>
        <position position="414"/>
    </location>
    <ligand>
        <name>heme</name>
        <dbReference type="ChEBI" id="CHEBI:30413"/>
    </ligand>
    <ligandPart>
        <name>Fe</name>
        <dbReference type="ChEBI" id="CHEBI:18248"/>
    </ligandPart>
</feature>
<dbReference type="GO" id="GO:0020037">
    <property type="term" value="F:heme binding"/>
    <property type="evidence" value="ECO:0007669"/>
    <property type="project" value="InterPro"/>
</dbReference>
<dbReference type="InterPro" id="IPR002401">
    <property type="entry name" value="Cyt_P450_E_grp-I"/>
</dbReference>
<evidence type="ECO:0000256" key="1">
    <source>
        <dbReference type="ARBA" id="ARBA00001971"/>
    </source>
</evidence>
<evidence type="ECO:0000256" key="2">
    <source>
        <dbReference type="ARBA" id="ARBA00010617"/>
    </source>
</evidence>
<dbReference type="CDD" id="cd20651">
    <property type="entry name" value="CYP15A1-like"/>
    <property type="match status" value="1"/>
</dbReference>
<dbReference type="InterPro" id="IPR017972">
    <property type="entry name" value="Cyt_P450_CS"/>
</dbReference>
<evidence type="ECO:0000256" key="8">
    <source>
        <dbReference type="PIRSR" id="PIRSR602401-1"/>
    </source>
</evidence>
<keyword evidence="11" id="KW-1185">Reference proteome</keyword>
<evidence type="ECO:0000313" key="11">
    <source>
        <dbReference type="Proteomes" id="UP000292052"/>
    </source>
</evidence>
<dbReference type="InterPro" id="IPR001128">
    <property type="entry name" value="Cyt_P450"/>
</dbReference>
<dbReference type="PANTHER" id="PTHR24300">
    <property type="entry name" value="CYTOCHROME P450 508A4-RELATED"/>
    <property type="match status" value="1"/>
</dbReference>
<dbReference type="InterPro" id="IPR050182">
    <property type="entry name" value="Cytochrome_P450_fam2"/>
</dbReference>
<keyword evidence="3 8" id="KW-0349">Heme</keyword>
<evidence type="ECO:0000256" key="5">
    <source>
        <dbReference type="ARBA" id="ARBA00023002"/>
    </source>
</evidence>
<feature type="non-terminal residue" evidence="10">
    <location>
        <position position="1"/>
    </location>
</feature>
<dbReference type="GO" id="GO:0005506">
    <property type="term" value="F:iron ion binding"/>
    <property type="evidence" value="ECO:0007669"/>
    <property type="project" value="InterPro"/>
</dbReference>
<dbReference type="FunFam" id="1.10.630.10:FF:000078">
    <property type="entry name" value="Probable cytochrome P450 515A1"/>
    <property type="match status" value="1"/>
</dbReference>
<dbReference type="SUPFAM" id="SSF48264">
    <property type="entry name" value="Cytochrome P450"/>
    <property type="match status" value="1"/>
</dbReference>
<dbReference type="GO" id="GO:0006082">
    <property type="term" value="P:organic acid metabolic process"/>
    <property type="evidence" value="ECO:0007669"/>
    <property type="project" value="TreeGrafter"/>
</dbReference>
<comment type="cofactor">
    <cofactor evidence="1 8">
        <name>heme</name>
        <dbReference type="ChEBI" id="CHEBI:30413"/>
    </cofactor>
</comment>
<dbReference type="GO" id="GO:0016712">
    <property type="term" value="F:oxidoreductase activity, acting on paired donors, with incorporation or reduction of molecular oxygen, reduced flavin or flavoprotein as one donor, and incorporation of one atom of oxygen"/>
    <property type="evidence" value="ECO:0007669"/>
    <property type="project" value="TreeGrafter"/>
</dbReference>
<accession>A0A482VDF4</accession>
<dbReference type="GO" id="GO:0008395">
    <property type="term" value="F:steroid hydroxylase activity"/>
    <property type="evidence" value="ECO:0007669"/>
    <property type="project" value="TreeGrafter"/>
</dbReference>
<evidence type="ECO:0000256" key="3">
    <source>
        <dbReference type="ARBA" id="ARBA00022617"/>
    </source>
</evidence>
<comment type="caution">
    <text evidence="10">The sequence shown here is derived from an EMBL/GenBank/DDBJ whole genome shotgun (WGS) entry which is preliminary data.</text>
</comment>
<reference evidence="10 11" key="1">
    <citation type="submission" date="2017-03" db="EMBL/GenBank/DDBJ databases">
        <title>Genome of the blue death feigning beetle - Asbolus verrucosus.</title>
        <authorList>
            <person name="Rider S.D."/>
        </authorList>
    </citation>
    <scope>NUCLEOTIDE SEQUENCE [LARGE SCALE GENOMIC DNA]</scope>
    <source>
        <strain evidence="10">Butters</strain>
        <tissue evidence="10">Head and leg muscle</tissue>
    </source>
</reference>
<dbReference type="EMBL" id="QDEB01111929">
    <property type="protein sequence ID" value="RZB41731.1"/>
    <property type="molecule type" value="Genomic_DNA"/>
</dbReference>
<dbReference type="AlphaFoldDB" id="A0A482VDF4"/>
<proteinExistence type="inferred from homology"/>
<dbReference type="GO" id="GO:0006805">
    <property type="term" value="P:xenobiotic metabolic process"/>
    <property type="evidence" value="ECO:0007669"/>
    <property type="project" value="TreeGrafter"/>
</dbReference>
<evidence type="ECO:0000256" key="4">
    <source>
        <dbReference type="ARBA" id="ARBA00022723"/>
    </source>
</evidence>